<keyword evidence="2" id="KW-1185">Reference proteome</keyword>
<dbReference type="RefSeq" id="WP_246546765.1">
    <property type="nucleotide sequence ID" value="NZ_JACHMI010000001.1"/>
</dbReference>
<proteinExistence type="predicted"/>
<gene>
    <name evidence="1" type="ORF">HD593_005713</name>
</gene>
<protein>
    <submittedName>
        <fullName evidence="1">Uncharacterized protein</fullName>
    </submittedName>
</protein>
<dbReference type="EMBL" id="JACHMI010000001">
    <property type="protein sequence ID" value="MBB6550918.1"/>
    <property type="molecule type" value="Genomic_DNA"/>
</dbReference>
<name>A0A7X0U0V0_9ACTN</name>
<accession>A0A7X0U0V0</accession>
<comment type="caution">
    <text evidence="1">The sequence shown here is derived from an EMBL/GenBank/DDBJ whole genome shotgun (WGS) entry which is preliminary data.</text>
</comment>
<evidence type="ECO:0000313" key="1">
    <source>
        <dbReference type="EMBL" id="MBB6550918.1"/>
    </source>
</evidence>
<dbReference type="Proteomes" id="UP000565579">
    <property type="component" value="Unassembled WGS sequence"/>
</dbReference>
<evidence type="ECO:0000313" key="2">
    <source>
        <dbReference type="Proteomes" id="UP000565579"/>
    </source>
</evidence>
<organism evidence="1 2">
    <name type="scientific">Nonomuraea rubra</name>
    <dbReference type="NCBI Taxonomy" id="46180"/>
    <lineage>
        <taxon>Bacteria</taxon>
        <taxon>Bacillati</taxon>
        <taxon>Actinomycetota</taxon>
        <taxon>Actinomycetes</taxon>
        <taxon>Streptosporangiales</taxon>
        <taxon>Streptosporangiaceae</taxon>
        <taxon>Nonomuraea</taxon>
    </lineage>
</organism>
<reference evidence="1 2" key="1">
    <citation type="submission" date="2020-08" db="EMBL/GenBank/DDBJ databases">
        <title>Sequencing the genomes of 1000 actinobacteria strains.</title>
        <authorList>
            <person name="Klenk H.-P."/>
        </authorList>
    </citation>
    <scope>NUCLEOTIDE SEQUENCE [LARGE SCALE GENOMIC DNA]</scope>
    <source>
        <strain evidence="1 2">DSM 43768</strain>
    </source>
</reference>
<dbReference type="AlphaFoldDB" id="A0A7X0U0V0"/>
<sequence>MTLDLTPDELLSTTRAVRKRLDLTRPVPGRLPHARTCSVNRANCQHGRAPVAGTAAPAPWWLRCGPARRTGQAVPDRRCRLEVIHAFHGWTGSGP</sequence>